<dbReference type="FunFam" id="2.60.120.200:FF:000021">
    <property type="entry name" value="Galectin"/>
    <property type="match status" value="1"/>
</dbReference>
<keyword evidence="5" id="KW-1185">Reference proteome</keyword>
<dbReference type="GO" id="GO:0030395">
    <property type="term" value="F:lactose binding"/>
    <property type="evidence" value="ECO:0007669"/>
    <property type="project" value="TreeGrafter"/>
</dbReference>
<evidence type="ECO:0000256" key="2">
    <source>
        <dbReference type="RuleBase" id="RU102079"/>
    </source>
</evidence>
<protein>
    <recommendedName>
        <fullName evidence="2">Galectin</fullName>
    </recommendedName>
</protein>
<evidence type="ECO:0000256" key="1">
    <source>
        <dbReference type="ARBA" id="ARBA00022734"/>
    </source>
</evidence>
<name>A0A8C3LR60_CHRPC</name>
<evidence type="ECO:0000313" key="4">
    <source>
        <dbReference type="Ensembl" id="ENSCPIP00010013113.1"/>
    </source>
</evidence>
<dbReference type="Ensembl" id="ENSCPIT00010015555.1">
    <property type="protein sequence ID" value="ENSCPIP00010013113.1"/>
    <property type="gene ID" value="ENSCPIG00010010317.1"/>
</dbReference>
<proteinExistence type="predicted"/>
<keyword evidence="1 2" id="KW-0430">Lectin</keyword>
<dbReference type="InterPro" id="IPR044156">
    <property type="entry name" value="Galectin-like"/>
</dbReference>
<dbReference type="Pfam" id="PF00337">
    <property type="entry name" value="Gal-bind_lectin"/>
    <property type="match status" value="1"/>
</dbReference>
<dbReference type="CDD" id="cd00070">
    <property type="entry name" value="GLECT"/>
    <property type="match status" value="1"/>
</dbReference>
<evidence type="ECO:0000259" key="3">
    <source>
        <dbReference type="PROSITE" id="PS51304"/>
    </source>
</evidence>
<dbReference type="GO" id="GO:0005615">
    <property type="term" value="C:extracellular space"/>
    <property type="evidence" value="ECO:0007669"/>
    <property type="project" value="TreeGrafter"/>
</dbReference>
<dbReference type="PANTHER" id="PTHR11346:SF97">
    <property type="entry name" value="GALECTIN-1"/>
    <property type="match status" value="1"/>
</dbReference>
<dbReference type="GO" id="GO:0043236">
    <property type="term" value="F:laminin binding"/>
    <property type="evidence" value="ECO:0007669"/>
    <property type="project" value="TreeGrafter"/>
</dbReference>
<accession>A0A8C3LR60</accession>
<sequence>MREGGDTSSLPPNQLLPPYSRSYWRLGLVKGWHYSALHLFKGKGVVLQLLAWDFCTLEERSISLHSSTMSCQGPVCTNLGLKPGQRLTVKGIIAPNAKSFVMNLGKDSTHLGLHFNPRFDAHGDVNLIVCNSKKMEEWGTEQRETVFPFQKGAPIEITFSINPSDVTVHLPGHQFSFPNRLGLSVFDYFDTHGDFTLRSVSWE</sequence>
<dbReference type="SMART" id="SM00276">
    <property type="entry name" value="GLECT"/>
    <property type="match status" value="1"/>
</dbReference>
<dbReference type="AlphaFoldDB" id="A0A8C3LR60"/>
<reference evidence="4" key="2">
    <citation type="submission" date="2025-09" db="UniProtKB">
        <authorList>
            <consortium name="Ensembl"/>
        </authorList>
    </citation>
    <scope>IDENTIFICATION</scope>
</reference>
<dbReference type="PROSITE" id="PS51304">
    <property type="entry name" value="GALECTIN"/>
    <property type="match status" value="1"/>
</dbReference>
<dbReference type="SUPFAM" id="SSF49899">
    <property type="entry name" value="Concanavalin A-like lectins/glucanases"/>
    <property type="match status" value="1"/>
</dbReference>
<reference evidence="4" key="1">
    <citation type="submission" date="2025-08" db="UniProtKB">
        <authorList>
            <consortium name="Ensembl"/>
        </authorList>
    </citation>
    <scope>IDENTIFICATION</scope>
</reference>
<feature type="domain" description="Galectin" evidence="3">
    <location>
        <begin position="73"/>
        <end position="203"/>
    </location>
</feature>
<dbReference type="Gene3D" id="2.60.120.200">
    <property type="match status" value="1"/>
</dbReference>
<organism evidence="4 5">
    <name type="scientific">Chrysolophus pictus</name>
    <name type="common">Golden pheasant</name>
    <name type="synonym">Phasianus pictus</name>
    <dbReference type="NCBI Taxonomy" id="9089"/>
    <lineage>
        <taxon>Eukaryota</taxon>
        <taxon>Metazoa</taxon>
        <taxon>Chordata</taxon>
        <taxon>Craniata</taxon>
        <taxon>Vertebrata</taxon>
        <taxon>Euteleostomi</taxon>
        <taxon>Archelosauria</taxon>
        <taxon>Archosauria</taxon>
        <taxon>Dinosauria</taxon>
        <taxon>Saurischia</taxon>
        <taxon>Theropoda</taxon>
        <taxon>Coelurosauria</taxon>
        <taxon>Aves</taxon>
        <taxon>Neognathae</taxon>
        <taxon>Galloanserae</taxon>
        <taxon>Galliformes</taxon>
        <taxon>Phasianidae</taxon>
        <taxon>Phasianinae</taxon>
        <taxon>Chrysolophus</taxon>
    </lineage>
</organism>
<dbReference type="InterPro" id="IPR001079">
    <property type="entry name" value="Galectin_CRD"/>
</dbReference>
<dbReference type="PANTHER" id="PTHR11346">
    <property type="entry name" value="GALECTIN"/>
    <property type="match status" value="1"/>
</dbReference>
<dbReference type="Proteomes" id="UP000694543">
    <property type="component" value="Unplaced"/>
</dbReference>
<dbReference type="InterPro" id="IPR013320">
    <property type="entry name" value="ConA-like_dom_sf"/>
</dbReference>
<dbReference type="SMART" id="SM00908">
    <property type="entry name" value="Gal-bind_lectin"/>
    <property type="match status" value="1"/>
</dbReference>
<evidence type="ECO:0000313" key="5">
    <source>
        <dbReference type="Proteomes" id="UP000694543"/>
    </source>
</evidence>